<keyword evidence="1" id="KW-0732">Signal</keyword>
<gene>
    <name evidence="2" type="ORF">ACFSC0_03940</name>
</gene>
<evidence type="ECO:0000256" key="1">
    <source>
        <dbReference type="SAM" id="SignalP"/>
    </source>
</evidence>
<reference evidence="3" key="1">
    <citation type="journal article" date="2019" name="Int. J. Syst. Evol. Microbiol.">
        <title>The Global Catalogue of Microorganisms (GCM) 10K type strain sequencing project: providing services to taxonomists for standard genome sequencing and annotation.</title>
        <authorList>
            <consortium name="The Broad Institute Genomics Platform"/>
            <consortium name="The Broad Institute Genome Sequencing Center for Infectious Disease"/>
            <person name="Wu L."/>
            <person name="Ma J."/>
        </authorList>
    </citation>
    <scope>NUCLEOTIDE SEQUENCE [LARGE SCALE GENOMIC DNA]</scope>
    <source>
        <strain evidence="3">DFY28</strain>
    </source>
</reference>
<sequence>MRTVRTRLPLGLVILLAAATLPVSAEGRALATAYRASAAALLADALVEEVKMVVLSRLALPVAASWRAEPEARP</sequence>
<evidence type="ECO:0000313" key="3">
    <source>
        <dbReference type="Proteomes" id="UP001597237"/>
    </source>
</evidence>
<dbReference type="EMBL" id="JBHUEY010000001">
    <property type="protein sequence ID" value="MFD1782534.1"/>
    <property type="molecule type" value="Genomic_DNA"/>
</dbReference>
<organism evidence="2 3">
    <name type="scientific">Phenylobacterium terrae</name>
    <dbReference type="NCBI Taxonomy" id="2665495"/>
    <lineage>
        <taxon>Bacteria</taxon>
        <taxon>Pseudomonadati</taxon>
        <taxon>Pseudomonadota</taxon>
        <taxon>Alphaproteobacteria</taxon>
        <taxon>Caulobacterales</taxon>
        <taxon>Caulobacteraceae</taxon>
        <taxon>Phenylobacterium</taxon>
    </lineage>
</organism>
<feature type="signal peptide" evidence="1">
    <location>
        <begin position="1"/>
        <end position="25"/>
    </location>
</feature>
<dbReference type="RefSeq" id="WP_377280413.1">
    <property type="nucleotide sequence ID" value="NZ_JBHRSI010000001.1"/>
</dbReference>
<keyword evidence="3" id="KW-1185">Reference proteome</keyword>
<protein>
    <submittedName>
        <fullName evidence="2">Uncharacterized protein</fullName>
    </submittedName>
</protein>
<proteinExistence type="predicted"/>
<feature type="chain" id="PRO_5046951687" evidence="1">
    <location>
        <begin position="26"/>
        <end position="74"/>
    </location>
</feature>
<accession>A0ABW4MX31</accession>
<comment type="caution">
    <text evidence="2">The sequence shown here is derived from an EMBL/GenBank/DDBJ whole genome shotgun (WGS) entry which is preliminary data.</text>
</comment>
<name>A0ABW4MX31_9CAUL</name>
<dbReference type="Proteomes" id="UP001597237">
    <property type="component" value="Unassembled WGS sequence"/>
</dbReference>
<evidence type="ECO:0000313" key="2">
    <source>
        <dbReference type="EMBL" id="MFD1782534.1"/>
    </source>
</evidence>